<dbReference type="InterPro" id="IPR000210">
    <property type="entry name" value="BTB/POZ_dom"/>
</dbReference>
<dbReference type="EMBL" id="NCKV01004519">
    <property type="protein sequence ID" value="RWS24701.1"/>
    <property type="molecule type" value="Genomic_DNA"/>
</dbReference>
<dbReference type="SUPFAM" id="SSF49599">
    <property type="entry name" value="TRAF domain-like"/>
    <property type="match status" value="1"/>
</dbReference>
<protein>
    <submittedName>
        <fullName evidence="3">Speckle-type POZ protein-like protein</fullName>
    </submittedName>
</protein>
<dbReference type="PANTHER" id="PTHR24413">
    <property type="entry name" value="SPECKLE-TYPE POZ PROTEIN"/>
    <property type="match status" value="1"/>
</dbReference>
<evidence type="ECO:0000259" key="2">
    <source>
        <dbReference type="PROSITE" id="PS50144"/>
    </source>
</evidence>
<keyword evidence="4" id="KW-1185">Reference proteome</keyword>
<proteinExistence type="predicted"/>
<name>A0A443SAW0_9ACAR</name>
<dbReference type="GO" id="GO:0030163">
    <property type="term" value="P:protein catabolic process"/>
    <property type="evidence" value="ECO:0007669"/>
    <property type="project" value="UniProtKB-ARBA"/>
</dbReference>
<dbReference type="SUPFAM" id="SSF54695">
    <property type="entry name" value="POZ domain"/>
    <property type="match status" value="1"/>
</dbReference>
<organism evidence="3 4">
    <name type="scientific">Leptotrombidium deliense</name>
    <dbReference type="NCBI Taxonomy" id="299467"/>
    <lineage>
        <taxon>Eukaryota</taxon>
        <taxon>Metazoa</taxon>
        <taxon>Ecdysozoa</taxon>
        <taxon>Arthropoda</taxon>
        <taxon>Chelicerata</taxon>
        <taxon>Arachnida</taxon>
        <taxon>Acari</taxon>
        <taxon>Acariformes</taxon>
        <taxon>Trombidiformes</taxon>
        <taxon>Prostigmata</taxon>
        <taxon>Anystina</taxon>
        <taxon>Parasitengona</taxon>
        <taxon>Trombiculoidea</taxon>
        <taxon>Trombiculidae</taxon>
        <taxon>Leptotrombidium</taxon>
    </lineage>
</organism>
<dbReference type="OrthoDB" id="6476088at2759"/>
<dbReference type="InterPro" id="IPR008974">
    <property type="entry name" value="TRAF-like"/>
</dbReference>
<dbReference type="Pfam" id="PF00651">
    <property type="entry name" value="BTB"/>
    <property type="match status" value="1"/>
</dbReference>
<accession>A0A443SAW0</accession>
<gene>
    <name evidence="3" type="ORF">B4U80_06232</name>
</gene>
<reference evidence="3 4" key="1">
    <citation type="journal article" date="2018" name="Gigascience">
        <title>Genomes of trombidid mites reveal novel predicted allergens and laterally-transferred genes associated with secondary metabolism.</title>
        <authorList>
            <person name="Dong X."/>
            <person name="Chaisiri K."/>
            <person name="Xia D."/>
            <person name="Armstrong S.D."/>
            <person name="Fang Y."/>
            <person name="Donnelly M.J."/>
            <person name="Kadowaki T."/>
            <person name="McGarry J.W."/>
            <person name="Darby A.C."/>
            <person name="Makepeace B.L."/>
        </authorList>
    </citation>
    <scope>NUCLEOTIDE SEQUENCE [LARGE SCALE GENOMIC DNA]</scope>
    <source>
        <strain evidence="3">UoL-UT</strain>
    </source>
</reference>
<dbReference type="STRING" id="299467.A0A443SAW0"/>
<evidence type="ECO:0000313" key="4">
    <source>
        <dbReference type="Proteomes" id="UP000288716"/>
    </source>
</evidence>
<dbReference type="SMART" id="SM00225">
    <property type="entry name" value="BTB"/>
    <property type="match status" value="1"/>
</dbReference>
<dbReference type="Proteomes" id="UP000288716">
    <property type="component" value="Unassembled WGS sequence"/>
</dbReference>
<comment type="caution">
    <text evidence="3">The sequence shown here is derived from an EMBL/GenBank/DDBJ whole genome shotgun (WGS) entry which is preliminary data.</text>
</comment>
<dbReference type="Gene3D" id="1.25.40.420">
    <property type="match status" value="1"/>
</dbReference>
<dbReference type="VEuPathDB" id="VectorBase:LDEU007340"/>
<dbReference type="Gene3D" id="3.30.710.10">
    <property type="entry name" value="Potassium Channel Kv1.1, Chain A"/>
    <property type="match status" value="1"/>
</dbReference>
<dbReference type="PROSITE" id="PS50144">
    <property type="entry name" value="MATH"/>
    <property type="match status" value="1"/>
</dbReference>
<dbReference type="InterPro" id="IPR011333">
    <property type="entry name" value="SKP1/BTB/POZ_sf"/>
</dbReference>
<dbReference type="Gene3D" id="2.60.210.10">
    <property type="entry name" value="Apoptosis, Tumor Necrosis Factor Receptor Associated Protein 2, Chain A"/>
    <property type="match status" value="1"/>
</dbReference>
<feature type="domain" description="MATH" evidence="2">
    <location>
        <begin position="33"/>
        <end position="156"/>
    </location>
</feature>
<feature type="domain" description="BTB" evidence="1">
    <location>
        <begin position="182"/>
        <end position="247"/>
    </location>
</feature>
<evidence type="ECO:0000259" key="1">
    <source>
        <dbReference type="PROSITE" id="PS50097"/>
    </source>
</evidence>
<evidence type="ECO:0000313" key="3">
    <source>
        <dbReference type="EMBL" id="RWS24701.1"/>
    </source>
</evidence>
<dbReference type="InterPro" id="IPR002083">
    <property type="entry name" value="MATH/TRAF_dom"/>
</dbReference>
<dbReference type="AlphaFoldDB" id="A0A443SAW0"/>
<dbReference type="PROSITE" id="PS50097">
    <property type="entry name" value="BTB"/>
    <property type="match status" value="1"/>
</dbReference>
<sequence>MSTKKRRRTNNVKKVNNVFVGTVNAHSESGATKFTIDWKINKFLSLILKKDEITSKPLHDDVTSRKWQLAITKKENGLLTPWLVLKEPEDVEHFFFNYYFSFIDVENKAYLEYDNFWYLEKSHDEWGVTDLIKLQKLVDNKDSWVPNSVLHFRCVIQEFPHDLSLPHAAVIENTLFMDETFSDITFRVQNKEFKAHQIIVSNRAPILLQKFRKSVYAKNSIDIDLFDADAFQELLRYIYTDEVKFTDDTHGEETAKQLLSIADTLQLPRLKKMCELSLITELFEDNALEYFLLAEKNGAQTLKALCIDVIVFKFSVIENTEKWIHFRNTNKDLVDVIIKSKAKHE</sequence>